<sequence length="153" mass="18298">MVFRWSFICGNLTIHGLTEANPDLTTYFEGEIIGPRHKFLTRKWNADEYIDRQHWMKFHPFRPYETSFNDDDFEYDFRGKDVIFMRWKEQFLVPDHTIKHISGASFAGFYYVCYDRARDQLTGYYYHQKSECVNMQHETEGAILAHTSSGELQ</sequence>
<accession>A0A139AT11</accession>
<proteinExistence type="inferred from homology"/>
<dbReference type="GO" id="GO:0045721">
    <property type="term" value="P:negative regulation of gluconeogenesis"/>
    <property type="evidence" value="ECO:0007669"/>
    <property type="project" value="TreeGrafter"/>
</dbReference>
<dbReference type="GO" id="GO:0005773">
    <property type="term" value="C:vacuole"/>
    <property type="evidence" value="ECO:0007669"/>
    <property type="project" value="GOC"/>
</dbReference>
<evidence type="ECO:0008006" key="4">
    <source>
        <dbReference type="Google" id="ProtNLM"/>
    </source>
</evidence>
<comment type="similarity">
    <text evidence="1">Belongs to the GID4/VID24 family.</text>
</comment>
<dbReference type="EMBL" id="KQ965737">
    <property type="protein sequence ID" value="KXS19871.1"/>
    <property type="molecule type" value="Genomic_DNA"/>
</dbReference>
<dbReference type="STRING" id="1344416.A0A139AT11"/>
<dbReference type="Proteomes" id="UP000070544">
    <property type="component" value="Unassembled WGS sequence"/>
</dbReference>
<keyword evidence="3" id="KW-1185">Reference proteome</keyword>
<dbReference type="Pfam" id="PF09783">
    <property type="entry name" value="Vac_ImportDeg"/>
    <property type="match status" value="1"/>
</dbReference>
<dbReference type="InterPro" id="IPR018618">
    <property type="entry name" value="GID4/10-like"/>
</dbReference>
<protein>
    <recommendedName>
        <fullName evidence="4">Vacuolar import and degradation protein</fullName>
    </recommendedName>
</protein>
<gene>
    <name evidence="2" type="ORF">M427DRAFT_131823</name>
</gene>
<dbReference type="GO" id="GO:0043161">
    <property type="term" value="P:proteasome-mediated ubiquitin-dependent protein catabolic process"/>
    <property type="evidence" value="ECO:0007669"/>
    <property type="project" value="TreeGrafter"/>
</dbReference>
<dbReference type="PANTHER" id="PTHR14534:SF3">
    <property type="entry name" value="GID COMPLEX SUBUNIT 4 HOMOLOG"/>
    <property type="match status" value="1"/>
</dbReference>
<dbReference type="GO" id="GO:0034657">
    <property type="term" value="C:GID complex"/>
    <property type="evidence" value="ECO:0007669"/>
    <property type="project" value="TreeGrafter"/>
</dbReference>
<reference evidence="2 3" key="1">
    <citation type="journal article" date="2015" name="Genome Biol. Evol.">
        <title>Phylogenomic analyses indicate that early fungi evolved digesting cell walls of algal ancestors of land plants.</title>
        <authorList>
            <person name="Chang Y."/>
            <person name="Wang S."/>
            <person name="Sekimoto S."/>
            <person name="Aerts A.L."/>
            <person name="Choi C."/>
            <person name="Clum A."/>
            <person name="LaButti K.M."/>
            <person name="Lindquist E.A."/>
            <person name="Yee Ngan C."/>
            <person name="Ohm R.A."/>
            <person name="Salamov A.A."/>
            <person name="Grigoriev I.V."/>
            <person name="Spatafora J.W."/>
            <person name="Berbee M.L."/>
        </authorList>
    </citation>
    <scope>NUCLEOTIDE SEQUENCE [LARGE SCALE GENOMIC DNA]</scope>
    <source>
        <strain evidence="2 3">JEL478</strain>
    </source>
</reference>
<dbReference type="PANTHER" id="PTHR14534">
    <property type="entry name" value="VACUOLAR IMPORT AND DEGRADATION PROTEIN 24"/>
    <property type="match status" value="1"/>
</dbReference>
<dbReference type="GO" id="GO:0006623">
    <property type="term" value="P:protein targeting to vacuole"/>
    <property type="evidence" value="ECO:0007669"/>
    <property type="project" value="TreeGrafter"/>
</dbReference>
<dbReference type="AlphaFoldDB" id="A0A139AT11"/>
<evidence type="ECO:0000313" key="2">
    <source>
        <dbReference type="EMBL" id="KXS19871.1"/>
    </source>
</evidence>
<dbReference type="OrthoDB" id="62at2759"/>
<organism evidence="2 3">
    <name type="scientific">Gonapodya prolifera (strain JEL478)</name>
    <name type="common">Monoblepharis prolifera</name>
    <dbReference type="NCBI Taxonomy" id="1344416"/>
    <lineage>
        <taxon>Eukaryota</taxon>
        <taxon>Fungi</taxon>
        <taxon>Fungi incertae sedis</taxon>
        <taxon>Chytridiomycota</taxon>
        <taxon>Chytridiomycota incertae sedis</taxon>
        <taxon>Monoblepharidomycetes</taxon>
        <taxon>Monoblepharidales</taxon>
        <taxon>Gonapodyaceae</taxon>
        <taxon>Gonapodya</taxon>
    </lineage>
</organism>
<evidence type="ECO:0000256" key="1">
    <source>
        <dbReference type="ARBA" id="ARBA00061469"/>
    </source>
</evidence>
<evidence type="ECO:0000313" key="3">
    <source>
        <dbReference type="Proteomes" id="UP000070544"/>
    </source>
</evidence>
<name>A0A139AT11_GONPJ</name>
<dbReference type="GO" id="GO:0007039">
    <property type="term" value="P:protein catabolic process in the vacuole"/>
    <property type="evidence" value="ECO:0007669"/>
    <property type="project" value="TreeGrafter"/>
</dbReference>